<comment type="cofactor">
    <cofactor evidence="6">
        <name>Zn(2+)</name>
        <dbReference type="ChEBI" id="CHEBI:29105"/>
    </cofactor>
    <text evidence="6">Binds 1 zinc ion.</text>
</comment>
<dbReference type="Pfam" id="PF01432">
    <property type="entry name" value="Peptidase_M3"/>
    <property type="match status" value="1"/>
</dbReference>
<evidence type="ECO:0000259" key="7">
    <source>
        <dbReference type="Pfam" id="PF01432"/>
    </source>
</evidence>
<dbReference type="GO" id="GO:0006518">
    <property type="term" value="P:peptide metabolic process"/>
    <property type="evidence" value="ECO:0007669"/>
    <property type="project" value="TreeGrafter"/>
</dbReference>
<dbReference type="PANTHER" id="PTHR11804:SF28">
    <property type="entry name" value="OLIGOENDOPEPTIDASE F"/>
    <property type="match status" value="1"/>
</dbReference>
<dbReference type="InterPro" id="IPR045090">
    <property type="entry name" value="Pept_M3A_M3B"/>
</dbReference>
<dbReference type="SUPFAM" id="SSF55486">
    <property type="entry name" value="Metalloproteases ('zincins'), catalytic domain"/>
    <property type="match status" value="1"/>
</dbReference>
<keyword evidence="3 6" id="KW-0378">Hydrolase</keyword>
<dbReference type="RefSeq" id="WP_166530903.1">
    <property type="nucleotide sequence ID" value="NZ_BAAACY010000015.1"/>
</dbReference>
<evidence type="ECO:0000313" key="9">
    <source>
        <dbReference type="Proteomes" id="UP000675284"/>
    </source>
</evidence>
<accession>A0A941DZJ0</accession>
<dbReference type="InterPro" id="IPR001567">
    <property type="entry name" value="Pept_M3A_M3B_dom"/>
</dbReference>
<keyword evidence="5 6" id="KW-0482">Metalloprotease</keyword>
<dbReference type="GO" id="GO:0004222">
    <property type="term" value="F:metalloendopeptidase activity"/>
    <property type="evidence" value="ECO:0007669"/>
    <property type="project" value="InterPro"/>
</dbReference>
<evidence type="ECO:0000256" key="5">
    <source>
        <dbReference type="ARBA" id="ARBA00023049"/>
    </source>
</evidence>
<dbReference type="Proteomes" id="UP000675284">
    <property type="component" value="Unassembled WGS sequence"/>
</dbReference>
<name>A0A941DZJ0_9BACI</name>
<evidence type="ECO:0000313" key="8">
    <source>
        <dbReference type="EMBL" id="MBR7797939.1"/>
    </source>
</evidence>
<keyword evidence="2 6" id="KW-0479">Metal-binding</keyword>
<dbReference type="InterPro" id="IPR011976">
    <property type="entry name" value="Pept_M3B_oligopep-rel"/>
</dbReference>
<evidence type="ECO:0000256" key="3">
    <source>
        <dbReference type="ARBA" id="ARBA00022801"/>
    </source>
</evidence>
<keyword evidence="4 6" id="KW-0862">Zinc</keyword>
<dbReference type="GO" id="GO:0006508">
    <property type="term" value="P:proteolysis"/>
    <property type="evidence" value="ECO:0007669"/>
    <property type="project" value="UniProtKB-KW"/>
</dbReference>
<dbReference type="Gene3D" id="1.10.1370.30">
    <property type="match status" value="1"/>
</dbReference>
<comment type="caution">
    <text evidence="8">The sequence shown here is derived from an EMBL/GenBank/DDBJ whole genome shotgun (WGS) entry which is preliminary data.</text>
</comment>
<organism evidence="8 9">
    <name type="scientific">Virgibacillus salarius</name>
    <dbReference type="NCBI Taxonomy" id="447199"/>
    <lineage>
        <taxon>Bacteria</taxon>
        <taxon>Bacillati</taxon>
        <taxon>Bacillota</taxon>
        <taxon>Bacilli</taxon>
        <taxon>Bacillales</taxon>
        <taxon>Bacillaceae</taxon>
        <taxon>Virgibacillus</taxon>
    </lineage>
</organism>
<evidence type="ECO:0000256" key="6">
    <source>
        <dbReference type="RuleBase" id="RU003435"/>
    </source>
</evidence>
<keyword evidence="9" id="KW-1185">Reference proteome</keyword>
<dbReference type="PANTHER" id="PTHR11804">
    <property type="entry name" value="PROTEASE M3 THIMET OLIGOPEPTIDASE-RELATED"/>
    <property type="match status" value="1"/>
</dbReference>
<gene>
    <name evidence="8" type="ORF">KCX74_18090</name>
</gene>
<evidence type="ECO:0000256" key="1">
    <source>
        <dbReference type="ARBA" id="ARBA00022670"/>
    </source>
</evidence>
<dbReference type="AlphaFoldDB" id="A0A941DZJ0"/>
<keyword evidence="1 6" id="KW-0645">Protease</keyword>
<proteinExistence type="inferred from homology"/>
<sequence>MQTTFENYTYERPNLPQVKLTFKKLVTAFTQAQSLDQANQSLTAINDFRNRLSTMFNLVYIRASIDTNVEYYQNERDFFDEAEPEIRGLTFDFYKELVASPYRDELEKQWGAQLFHIAECELKAFSQEIIPLLQKENRLTSAYAKLVASAEVEFQGETYTLAQLGPFAQDKDRNVRKEASLASAEFFNTHREQFDEIYDQLVKIRHEIATTLGYKNFVEVGYLRMQRIDYDAEMVHNFRKQVKDVIVPLASELYNQQGKRIGVDTLKFYDENFRFQSGNATPKGNPEWIIENGKKMYKELSPETNEFFQFMLDRHLMDLEAKKGKEAGGYCTIIEDYQAPFIFANFNGTSGDIDVLTHEAGHAFQAYASSHFRIPEYLFPTSEAAEIHSMSMEFFTWPWMKYFFGEDTEKYKYAHLTEGLLFLPYGVAVDEFQHLVYENPQWSPAERKQAWRNLEAIYLPHRDYDGNDYLESGGFWQRQGHIYDSPFYYIDYTLAQICAFQFWKRSREDHESAWKDYIKLCKLGGSIPFLQLVKSANLSSPFSEGTVESVVETIKDWLSSIDDQAL</sequence>
<evidence type="ECO:0000256" key="4">
    <source>
        <dbReference type="ARBA" id="ARBA00022833"/>
    </source>
</evidence>
<dbReference type="EMBL" id="JAGSOT010000077">
    <property type="protein sequence ID" value="MBR7797939.1"/>
    <property type="molecule type" value="Genomic_DNA"/>
</dbReference>
<dbReference type="NCBIfam" id="TIGR02289">
    <property type="entry name" value="M3_not_pepF"/>
    <property type="match status" value="1"/>
</dbReference>
<protein>
    <submittedName>
        <fullName evidence="8">M3 family oligoendopeptidase</fullName>
    </submittedName>
</protein>
<dbReference type="GO" id="GO:0046872">
    <property type="term" value="F:metal ion binding"/>
    <property type="evidence" value="ECO:0007669"/>
    <property type="project" value="UniProtKB-UniRule"/>
</dbReference>
<evidence type="ECO:0000256" key="2">
    <source>
        <dbReference type="ARBA" id="ARBA00022723"/>
    </source>
</evidence>
<feature type="domain" description="Peptidase M3A/M3B catalytic" evidence="7">
    <location>
        <begin position="168"/>
        <end position="549"/>
    </location>
</feature>
<comment type="similarity">
    <text evidence="6">Belongs to the peptidase M3 family.</text>
</comment>
<reference evidence="8" key="1">
    <citation type="submission" date="2021-04" db="EMBL/GenBank/DDBJ databases">
        <title>Isolation and polyphasic classification of algal microorganism.</title>
        <authorList>
            <person name="Wang S."/>
        </authorList>
    </citation>
    <scope>NUCLEOTIDE SEQUENCE</scope>
    <source>
        <strain evidence="8">720a</strain>
    </source>
</reference>
<dbReference type="CDD" id="cd09606">
    <property type="entry name" value="M3B_PepF"/>
    <property type="match status" value="1"/>
</dbReference>